<dbReference type="PROSITE" id="PS51704">
    <property type="entry name" value="GP_PDE"/>
    <property type="match status" value="1"/>
</dbReference>
<proteinExistence type="predicted"/>
<dbReference type="PANTHER" id="PTHR46211">
    <property type="entry name" value="GLYCEROPHOSPHORYL DIESTER PHOSPHODIESTERASE"/>
    <property type="match status" value="1"/>
</dbReference>
<dbReference type="OrthoDB" id="238714at2"/>
<dbReference type="GO" id="GO:0006629">
    <property type="term" value="P:lipid metabolic process"/>
    <property type="evidence" value="ECO:0007669"/>
    <property type="project" value="InterPro"/>
</dbReference>
<accession>A0A1U7CMM4</accession>
<sequence length="314" mass="34096">MDNRFIELLKSKRRAPVVVAHRGDSFHAPENTLEAGRAAKKAGAHAWEIDVQLTRDGVPVLLHDESLKRTTDVAMKFAGDPRGKSGWYVSDFDWKEVETLDAGSWFVAESGGYRSAKQFGTLNALGDARKVFATGAVRIPTLEQTLRLTAELDFLINVELKSFPEGYPGLARTVLETIERTETASRVLISCFDHRELAKLRTLTAGSPDRAVPLGVLQSNPLHRPGLYTSQIVGAQTCHLSADCLGAHSTAYRASSSVGALWKDVIDDLRATQVPLLVWTVNAHGPGSLTDHLAQLGAEGLITDDPAGMLRSFG</sequence>
<dbReference type="KEGG" id="pbor:BSF38_01597"/>
<evidence type="ECO:0000313" key="3">
    <source>
        <dbReference type="Proteomes" id="UP000186309"/>
    </source>
</evidence>
<gene>
    <name evidence="2" type="primary">glpQ</name>
    <name evidence="2" type="ORF">BSF38_01597</name>
</gene>
<keyword evidence="2" id="KW-0378">Hydrolase</keyword>
<dbReference type="STRING" id="1387353.BSF38_01597"/>
<dbReference type="Gene3D" id="3.20.20.190">
    <property type="entry name" value="Phosphatidylinositol (PI) phosphodiesterase"/>
    <property type="match status" value="1"/>
</dbReference>
<dbReference type="GO" id="GO:0008889">
    <property type="term" value="F:glycerophosphodiester phosphodiesterase activity"/>
    <property type="evidence" value="ECO:0007669"/>
    <property type="project" value="UniProtKB-EC"/>
</dbReference>
<dbReference type="EC" id="3.1.4.46" evidence="2"/>
<dbReference type="SUPFAM" id="SSF51695">
    <property type="entry name" value="PLC-like phosphodiesterases"/>
    <property type="match status" value="1"/>
</dbReference>
<keyword evidence="3" id="KW-1185">Reference proteome</keyword>
<dbReference type="Pfam" id="PF03009">
    <property type="entry name" value="GDPD"/>
    <property type="match status" value="1"/>
</dbReference>
<dbReference type="EMBL" id="CP019082">
    <property type="protein sequence ID" value="APW60133.1"/>
    <property type="molecule type" value="Genomic_DNA"/>
</dbReference>
<evidence type="ECO:0000313" key="2">
    <source>
        <dbReference type="EMBL" id="APW60133.1"/>
    </source>
</evidence>
<feature type="domain" description="GP-PDE" evidence="1">
    <location>
        <begin position="16"/>
        <end position="313"/>
    </location>
</feature>
<dbReference type="InterPro" id="IPR030395">
    <property type="entry name" value="GP_PDE_dom"/>
</dbReference>
<dbReference type="AlphaFoldDB" id="A0A1U7CMM4"/>
<name>A0A1U7CMM4_9BACT</name>
<dbReference type="RefSeq" id="WP_076344562.1">
    <property type="nucleotide sequence ID" value="NZ_CP019082.1"/>
</dbReference>
<reference evidence="3" key="1">
    <citation type="submission" date="2016-12" db="EMBL/GenBank/DDBJ databases">
        <title>Comparative genomics of four Isosphaeraceae planctomycetes: a common pool of plasmids and glycoside hydrolase genes.</title>
        <authorList>
            <person name="Ivanova A."/>
        </authorList>
    </citation>
    <scope>NUCLEOTIDE SEQUENCE [LARGE SCALE GENOMIC DNA]</scope>
    <source>
        <strain evidence="3">PX4</strain>
    </source>
</reference>
<dbReference type="InterPro" id="IPR017946">
    <property type="entry name" value="PLC-like_Pdiesterase_TIM-brl"/>
</dbReference>
<organism evidence="2 3">
    <name type="scientific">Paludisphaera borealis</name>
    <dbReference type="NCBI Taxonomy" id="1387353"/>
    <lineage>
        <taxon>Bacteria</taxon>
        <taxon>Pseudomonadati</taxon>
        <taxon>Planctomycetota</taxon>
        <taxon>Planctomycetia</taxon>
        <taxon>Isosphaerales</taxon>
        <taxon>Isosphaeraceae</taxon>
        <taxon>Paludisphaera</taxon>
    </lineage>
</organism>
<evidence type="ECO:0000259" key="1">
    <source>
        <dbReference type="PROSITE" id="PS51704"/>
    </source>
</evidence>
<dbReference type="Proteomes" id="UP000186309">
    <property type="component" value="Chromosome"/>
</dbReference>
<protein>
    <submittedName>
        <fullName evidence="2">Glycerophosphoryl diester phosphodiesterase</fullName>
        <ecNumber evidence="2">3.1.4.46</ecNumber>
    </submittedName>
</protein>
<dbReference type="PANTHER" id="PTHR46211:SF1">
    <property type="entry name" value="GLYCEROPHOSPHODIESTER PHOSPHODIESTERASE, CYTOPLASMIC"/>
    <property type="match status" value="1"/>
</dbReference>